<proteinExistence type="predicted"/>
<dbReference type="PROSITE" id="PS50297">
    <property type="entry name" value="ANK_REP_REGION"/>
    <property type="match status" value="2"/>
</dbReference>
<dbReference type="Pfam" id="PF12796">
    <property type="entry name" value="Ank_2"/>
    <property type="match status" value="1"/>
</dbReference>
<dbReference type="PANTHER" id="PTHR24171">
    <property type="entry name" value="ANKYRIN REPEAT DOMAIN-CONTAINING PROTEIN 39-RELATED"/>
    <property type="match status" value="1"/>
</dbReference>
<feature type="repeat" description="ANK" evidence="3">
    <location>
        <begin position="115"/>
        <end position="147"/>
    </location>
</feature>
<dbReference type="Proteomes" id="UP000033411">
    <property type="component" value="Unassembled WGS sequence"/>
</dbReference>
<name>A0A0F5QF88_9HYPH</name>
<feature type="signal peptide" evidence="4">
    <location>
        <begin position="1"/>
        <end position="19"/>
    </location>
</feature>
<evidence type="ECO:0000256" key="1">
    <source>
        <dbReference type="ARBA" id="ARBA00022737"/>
    </source>
</evidence>
<dbReference type="SMART" id="SM00248">
    <property type="entry name" value="ANK"/>
    <property type="match status" value="4"/>
</dbReference>
<dbReference type="GO" id="GO:0004842">
    <property type="term" value="F:ubiquitin-protein transferase activity"/>
    <property type="evidence" value="ECO:0007669"/>
    <property type="project" value="TreeGrafter"/>
</dbReference>
<evidence type="ECO:0000256" key="3">
    <source>
        <dbReference type="PROSITE-ProRule" id="PRU00023"/>
    </source>
</evidence>
<keyword evidence="2 3" id="KW-0040">ANK repeat</keyword>
<dbReference type="AlphaFoldDB" id="A0A0F5QF88"/>
<evidence type="ECO:0000313" key="5">
    <source>
        <dbReference type="EMBL" id="KKC38679.1"/>
    </source>
</evidence>
<gene>
    <name evidence="5" type="ORF">WH87_07035</name>
</gene>
<evidence type="ECO:0000256" key="4">
    <source>
        <dbReference type="SAM" id="SignalP"/>
    </source>
</evidence>
<dbReference type="InterPro" id="IPR002110">
    <property type="entry name" value="Ankyrin_rpt"/>
</dbReference>
<keyword evidence="1" id="KW-0677">Repeat</keyword>
<accession>A0A0F5QF88</accession>
<comment type="caution">
    <text evidence="5">The sequence shown here is derived from an EMBL/GenBank/DDBJ whole genome shotgun (WGS) entry which is preliminary data.</text>
</comment>
<dbReference type="Gene3D" id="1.25.40.20">
    <property type="entry name" value="Ankyrin repeat-containing domain"/>
    <property type="match status" value="1"/>
</dbReference>
<dbReference type="EMBL" id="LANJ01000012">
    <property type="protein sequence ID" value="KKC38679.1"/>
    <property type="molecule type" value="Genomic_DNA"/>
</dbReference>
<dbReference type="Pfam" id="PF00023">
    <property type="entry name" value="Ank"/>
    <property type="match status" value="1"/>
</dbReference>
<reference evidence="5 6" key="1">
    <citation type="submission" date="2015-03" db="EMBL/GenBank/DDBJ databases">
        <authorList>
            <person name="Lepp D."/>
            <person name="Hassan Y.I."/>
            <person name="Li X.-Z."/>
            <person name="Zhou T."/>
        </authorList>
    </citation>
    <scope>NUCLEOTIDE SEQUENCE [LARGE SCALE GENOMIC DNA]</scope>
    <source>
        <strain evidence="5 6">E84</strain>
    </source>
</reference>
<keyword evidence="6" id="KW-1185">Reference proteome</keyword>
<sequence>MRYILAMLLLLGSITMAKADVLDAVTQRDSRALASLLQAGEAPDQRNAEGQTALLVAVWNNDIASARLLLEAGADVNAKDRISDSPFLLAGARGRLEILRLILDHGPDLKSLNRFGGTALIPAAERGHLETVEALLKAGVDPNHVNNLGWTALMEAVILGDGTETYQRIVTALLDGGADPAIPDGNGVTAPEHATERGYSAIAALLAR</sequence>
<dbReference type="STRING" id="1293439.WH87_07035"/>
<evidence type="ECO:0000256" key="2">
    <source>
        <dbReference type="ARBA" id="ARBA00023043"/>
    </source>
</evidence>
<dbReference type="GO" id="GO:0085020">
    <property type="term" value="P:protein K6-linked ubiquitination"/>
    <property type="evidence" value="ECO:0007669"/>
    <property type="project" value="TreeGrafter"/>
</dbReference>
<feature type="repeat" description="ANK" evidence="3">
    <location>
        <begin position="82"/>
        <end position="114"/>
    </location>
</feature>
<dbReference type="InterPro" id="IPR036770">
    <property type="entry name" value="Ankyrin_rpt-contain_sf"/>
</dbReference>
<protein>
    <submittedName>
        <fullName evidence="5">Ankyrin</fullName>
    </submittedName>
</protein>
<dbReference type="PROSITE" id="PS50088">
    <property type="entry name" value="ANK_REPEAT"/>
    <property type="match status" value="3"/>
</dbReference>
<evidence type="ECO:0000313" key="6">
    <source>
        <dbReference type="Proteomes" id="UP000033411"/>
    </source>
</evidence>
<feature type="repeat" description="ANK" evidence="3">
    <location>
        <begin position="49"/>
        <end position="81"/>
    </location>
</feature>
<keyword evidence="4" id="KW-0732">Signal</keyword>
<organism evidence="5 6">
    <name type="scientific">Devosia epidermidihirudinis</name>
    <dbReference type="NCBI Taxonomy" id="1293439"/>
    <lineage>
        <taxon>Bacteria</taxon>
        <taxon>Pseudomonadati</taxon>
        <taxon>Pseudomonadota</taxon>
        <taxon>Alphaproteobacteria</taxon>
        <taxon>Hyphomicrobiales</taxon>
        <taxon>Devosiaceae</taxon>
        <taxon>Devosia</taxon>
    </lineage>
</organism>
<feature type="chain" id="PRO_5002494760" evidence="4">
    <location>
        <begin position="20"/>
        <end position="208"/>
    </location>
</feature>
<dbReference type="PATRIC" id="fig|1293439.3.peg.979"/>
<dbReference type="SUPFAM" id="SSF48403">
    <property type="entry name" value="Ankyrin repeat"/>
    <property type="match status" value="1"/>
</dbReference>